<dbReference type="AlphaFoldDB" id="H5SKN4"/>
<keyword evidence="4 6" id="KW-0175">Coiled coil</keyword>
<dbReference type="GO" id="GO:0003677">
    <property type="term" value="F:DNA binding"/>
    <property type="evidence" value="ECO:0007669"/>
    <property type="project" value="UniProtKB-KW"/>
</dbReference>
<feature type="coiled-coil region" evidence="6">
    <location>
        <begin position="677"/>
        <end position="935"/>
    </location>
</feature>
<dbReference type="InterPro" id="IPR027417">
    <property type="entry name" value="P-loop_NTPase"/>
</dbReference>
<dbReference type="SUPFAM" id="SSF75553">
    <property type="entry name" value="Smc hinge domain"/>
    <property type="match status" value="1"/>
</dbReference>
<proteinExistence type="inferred from homology"/>
<dbReference type="InterPro" id="IPR011890">
    <property type="entry name" value="SMC_prok"/>
</dbReference>
<evidence type="ECO:0000313" key="8">
    <source>
        <dbReference type="EMBL" id="BAL56720.1"/>
    </source>
</evidence>
<feature type="domain" description="SMC hinge" evidence="7">
    <location>
        <begin position="525"/>
        <end position="638"/>
    </location>
</feature>
<dbReference type="GO" id="GO:0016887">
    <property type="term" value="F:ATP hydrolysis activity"/>
    <property type="evidence" value="ECO:0007669"/>
    <property type="project" value="InterPro"/>
</dbReference>
<keyword evidence="1" id="KW-0963">Cytoplasm</keyword>
<dbReference type="Pfam" id="PF02463">
    <property type="entry name" value="SMC_N"/>
    <property type="match status" value="1"/>
</dbReference>
<sequence>MYLKRLELSGFKTFADRTELLFGPGITAIVGPNGSGKSNLADAIRWVLGETSWRALRSQRTEDVIFAGTSNRRAYGMAEVHLTVDNEDGVLPVEFSEVTITRRATRAGDSEFLLNRTPCRLRDVQALFLGTGLGGRAYAMVGQGEVDAVLDASPAERRAMLEEAAGLSRYKRRHHEAARRLEHARQNLTRVLDRLEELYGRAQELARQAERASLHREYQERLRRAELYLQLGEYRRVRAQLRRISAQVEAARQRHAQAQAAVEAVERELSLARARAQQAAQVLAGLQAEVVRALEEAGRAEQDARLCEERASGAAQVLDRIRQELDRLVQEREGCSASVARLREEVAEGAQAAEACARQLQQMQQELEGCQASAEQARADVEAARADVVELEHARAQAHSGRNASRARQEALASRAQALAAQLHRLEGERRELEARRAALRAEEEDARVRLRTLTAQLAELRKRLDELAARRTELEQARRGLQLRRDREQARLGVLEEAQAQLVGYEGGARRVLLAQRNEPGRFAGVRGALVDLLDADPEHRRAVEAALADRLFALVVDSWQAARKVLEELDAESASFLVTEGARDAGAEPPAPAGVEGVVGWARDLVRCPPLVERSVRAGLHGTLVVRDLEAALQVWSSGWRGRLVTLSGEVLTGDGLLAVRRNGSSTPLGRVQEIAALRQSLADLDRAEEDLKEQARALDAERDAAERRLSGEQERVERLQAHLHRVREELARAEARQAGLPGLEEQVRAELGQVHQQLQEAREEEARWAADLDRLGLELAEARRKLEAARRREQEAEAALQAAAAEVAALRVRHAELQARNQAARARLQDLEREHALLEAQQARLHAELETREAEVRQFRELAEQAAERAARSRQRLEELRARAEEVDTARGREERSAAELEPHLASARQTCQAAQDEVHRLDLRLAQVAAELGAVERRLSETYEASAEVLDAEAPERLDRDALLGEVEALRGLLAGLGPVNLQALEDYRDVQARYEALSAQARDVEEAGVLVCELASRLESVLRRRFRQTFEEVNRHFQDCFRRLFGGGRAFLELVTTEQGEEGVEVGAQPPGKKVRSLGALSGGERVLVALAWVFALLRTHPSPFCVFDEIEAALDDTNTRRVVELLRELAQRSQVVIITHNKATMEAADVLYGVTTEEPGVSSVVSMRIAGNTPEPVAVS</sequence>
<keyword evidence="2" id="KW-0547">Nucleotide-binding</keyword>
<evidence type="ECO:0000256" key="4">
    <source>
        <dbReference type="ARBA" id="ARBA00023054"/>
    </source>
</evidence>
<dbReference type="Pfam" id="PF06470">
    <property type="entry name" value="SMC_hinge"/>
    <property type="match status" value="1"/>
</dbReference>
<dbReference type="InterPro" id="IPR003395">
    <property type="entry name" value="RecF/RecN/SMC_N"/>
</dbReference>
<feature type="coiled-coil region" evidence="6">
    <location>
        <begin position="167"/>
        <end position="492"/>
    </location>
</feature>
<dbReference type="PIRSF" id="PIRSF005719">
    <property type="entry name" value="SMC"/>
    <property type="match status" value="1"/>
</dbReference>
<dbReference type="EMBL" id="AP011756">
    <property type="protein sequence ID" value="BAL56720.1"/>
    <property type="molecule type" value="Genomic_DNA"/>
</dbReference>
<dbReference type="Gene3D" id="1.20.1060.20">
    <property type="match status" value="1"/>
</dbReference>
<keyword evidence="5" id="KW-0238">DNA-binding</keyword>
<dbReference type="Gene3D" id="3.30.70.1620">
    <property type="match status" value="1"/>
</dbReference>
<dbReference type="InterPro" id="IPR024704">
    <property type="entry name" value="SMC"/>
</dbReference>
<dbReference type="SUPFAM" id="SSF52540">
    <property type="entry name" value="P-loop containing nucleoside triphosphate hydrolases"/>
    <property type="match status" value="1"/>
</dbReference>
<dbReference type="GO" id="GO:0030261">
    <property type="term" value="P:chromosome condensation"/>
    <property type="evidence" value="ECO:0007669"/>
    <property type="project" value="InterPro"/>
</dbReference>
<dbReference type="HAMAP" id="MF_01894">
    <property type="entry name" value="Smc_prok"/>
    <property type="match status" value="1"/>
</dbReference>
<dbReference type="NCBIfam" id="TIGR02168">
    <property type="entry name" value="SMC_prok_B"/>
    <property type="match status" value="1"/>
</dbReference>
<dbReference type="Gene3D" id="3.40.50.300">
    <property type="entry name" value="P-loop containing nucleotide triphosphate hydrolases"/>
    <property type="match status" value="2"/>
</dbReference>
<organism evidence="8">
    <name type="scientific">uncultured prokaryote</name>
    <dbReference type="NCBI Taxonomy" id="198431"/>
    <lineage>
        <taxon>unclassified sequences</taxon>
        <taxon>environmental samples</taxon>
    </lineage>
</organism>
<dbReference type="GO" id="GO:0007062">
    <property type="term" value="P:sister chromatid cohesion"/>
    <property type="evidence" value="ECO:0007669"/>
    <property type="project" value="InterPro"/>
</dbReference>
<keyword evidence="3" id="KW-0067">ATP-binding</keyword>
<dbReference type="Gene3D" id="1.10.287.1490">
    <property type="match status" value="1"/>
</dbReference>
<evidence type="ECO:0000256" key="2">
    <source>
        <dbReference type="ARBA" id="ARBA00022741"/>
    </source>
</evidence>
<reference evidence="8" key="1">
    <citation type="journal article" date="2005" name="Environ. Microbiol.">
        <title>Genetic and functional properties of uncultivated thermophilic crenarchaeotes from a subsurface gold mine as revealed by analysis of genome fragments.</title>
        <authorList>
            <person name="Nunoura T."/>
            <person name="Hirayama H."/>
            <person name="Takami H."/>
            <person name="Oida H."/>
            <person name="Nishi S."/>
            <person name="Shimamura S."/>
            <person name="Suzuki Y."/>
            <person name="Inagaki F."/>
            <person name="Takai K."/>
            <person name="Nealson K.H."/>
            <person name="Horikoshi K."/>
        </authorList>
    </citation>
    <scope>NUCLEOTIDE SEQUENCE</scope>
</reference>
<dbReference type="InterPro" id="IPR010935">
    <property type="entry name" value="SMC_hinge"/>
</dbReference>
<evidence type="ECO:0000259" key="7">
    <source>
        <dbReference type="SMART" id="SM00968"/>
    </source>
</evidence>
<gene>
    <name evidence="8" type="ORF">HGMM_F42E07C22</name>
</gene>
<dbReference type="PANTHER" id="PTHR43977">
    <property type="entry name" value="STRUCTURAL MAINTENANCE OF CHROMOSOMES PROTEIN 3"/>
    <property type="match status" value="1"/>
</dbReference>
<dbReference type="SMART" id="SM00968">
    <property type="entry name" value="SMC_hinge"/>
    <property type="match status" value="1"/>
</dbReference>
<name>H5SKN4_9ZZZZ</name>
<dbReference type="InterPro" id="IPR036277">
    <property type="entry name" value="SMC_hinge_sf"/>
</dbReference>
<evidence type="ECO:0000256" key="1">
    <source>
        <dbReference type="ARBA" id="ARBA00022490"/>
    </source>
</evidence>
<protein>
    <submittedName>
        <fullName evidence="8">Chromosome segregation protein SMC</fullName>
    </submittedName>
</protein>
<accession>H5SKN4</accession>
<dbReference type="GO" id="GO:0005524">
    <property type="term" value="F:ATP binding"/>
    <property type="evidence" value="ECO:0007669"/>
    <property type="project" value="UniProtKB-KW"/>
</dbReference>
<reference evidence="8" key="2">
    <citation type="journal article" date="2012" name="PLoS ONE">
        <title>A Deeply Branching Thermophilic Bacterium with an Ancient Acetyl-CoA Pathway Dominates a Subsurface Ecosystem.</title>
        <authorList>
            <person name="Takami H."/>
            <person name="Noguchi H."/>
            <person name="Takaki Y."/>
            <person name="Uchiyama I."/>
            <person name="Toyoda A."/>
            <person name="Nishi S."/>
            <person name="Chee G.-J."/>
            <person name="Arai W."/>
            <person name="Nunoura T."/>
            <person name="Itoh T."/>
            <person name="Hattori M."/>
            <person name="Takai K."/>
        </authorList>
    </citation>
    <scope>NUCLEOTIDE SEQUENCE</scope>
</reference>
<evidence type="ECO:0000256" key="3">
    <source>
        <dbReference type="ARBA" id="ARBA00022840"/>
    </source>
</evidence>
<evidence type="ECO:0000256" key="6">
    <source>
        <dbReference type="SAM" id="Coils"/>
    </source>
</evidence>
<evidence type="ECO:0000256" key="5">
    <source>
        <dbReference type="ARBA" id="ARBA00023125"/>
    </source>
</evidence>